<dbReference type="EMBL" id="CAXAMN010024472">
    <property type="protein sequence ID" value="CAK9086959.1"/>
    <property type="molecule type" value="Genomic_DNA"/>
</dbReference>
<organism evidence="1 2">
    <name type="scientific">Durusdinium trenchii</name>
    <dbReference type="NCBI Taxonomy" id="1381693"/>
    <lineage>
        <taxon>Eukaryota</taxon>
        <taxon>Sar</taxon>
        <taxon>Alveolata</taxon>
        <taxon>Dinophyceae</taxon>
        <taxon>Suessiales</taxon>
        <taxon>Symbiodiniaceae</taxon>
        <taxon>Durusdinium</taxon>
    </lineage>
</organism>
<dbReference type="SUPFAM" id="SSF48452">
    <property type="entry name" value="TPR-like"/>
    <property type="match status" value="2"/>
</dbReference>
<dbReference type="InterPro" id="IPR011990">
    <property type="entry name" value="TPR-like_helical_dom_sf"/>
</dbReference>
<accession>A0ABP0QG72</accession>
<sequence length="386" mass="41838">MAEAAALPADAHLVINVDKALQITSAEEAQKQGEAWLKAAVQSGDHSLRCFGLCKVAEALCLQKDFAAATEKVKAARGIAEEQSLEEALAVVKLQTARICAQPGGNSNQALDMAEDALQSFQRLQLFRGEATCHLALGDMYASLHEKDEALRRHKQALAFFRRVGDTSAIGVLQRRIAQDHLATPARPGAAITAAQKAVAAYQATKETAQEASSWIVLAEAQGHGKDASAAKESIGKARDLFFALQDPASEAKAMEVLVEINLRNDLPVEAVTAAKEVVSIFRQAGDQRGEALALLSVARLLLDLDPSSAKRLTNVAHDMMKGLRMEEVKECERLQAECEHGEAVSKVQHAIYKHRDFLHVPRVLIVDPGGRQKLQQDFEDFAKAV</sequence>
<gene>
    <name evidence="1" type="ORF">CCMP2556_LOCUS42086</name>
</gene>
<comment type="caution">
    <text evidence="1">The sequence shown here is derived from an EMBL/GenBank/DDBJ whole genome shotgun (WGS) entry which is preliminary data.</text>
</comment>
<dbReference type="Gene3D" id="1.25.40.10">
    <property type="entry name" value="Tetratricopeptide repeat domain"/>
    <property type="match status" value="2"/>
</dbReference>
<protein>
    <recommendedName>
        <fullName evidence="3">Tetratricopeptide repeat-containing protein</fullName>
    </recommendedName>
</protein>
<evidence type="ECO:0000313" key="2">
    <source>
        <dbReference type="Proteomes" id="UP001642484"/>
    </source>
</evidence>
<dbReference type="Proteomes" id="UP001642484">
    <property type="component" value="Unassembled WGS sequence"/>
</dbReference>
<proteinExistence type="predicted"/>
<keyword evidence="2" id="KW-1185">Reference proteome</keyword>
<name>A0ABP0QG72_9DINO</name>
<evidence type="ECO:0008006" key="3">
    <source>
        <dbReference type="Google" id="ProtNLM"/>
    </source>
</evidence>
<reference evidence="1 2" key="1">
    <citation type="submission" date="2024-02" db="EMBL/GenBank/DDBJ databases">
        <authorList>
            <person name="Chen Y."/>
            <person name="Shah S."/>
            <person name="Dougan E. K."/>
            <person name="Thang M."/>
            <person name="Chan C."/>
        </authorList>
    </citation>
    <scope>NUCLEOTIDE SEQUENCE [LARGE SCALE GENOMIC DNA]</scope>
</reference>
<evidence type="ECO:0000313" key="1">
    <source>
        <dbReference type="EMBL" id="CAK9086959.1"/>
    </source>
</evidence>